<accession>E9GJM2</accession>
<reference evidence="1 2" key="1">
    <citation type="journal article" date="2011" name="Science">
        <title>The ecoresponsive genome of Daphnia pulex.</title>
        <authorList>
            <person name="Colbourne J.K."/>
            <person name="Pfrender M.E."/>
            <person name="Gilbert D."/>
            <person name="Thomas W.K."/>
            <person name="Tucker A."/>
            <person name="Oakley T.H."/>
            <person name="Tokishita S."/>
            <person name="Aerts A."/>
            <person name="Arnold G.J."/>
            <person name="Basu M.K."/>
            <person name="Bauer D.J."/>
            <person name="Caceres C.E."/>
            <person name="Carmel L."/>
            <person name="Casola C."/>
            <person name="Choi J.H."/>
            <person name="Detter J.C."/>
            <person name="Dong Q."/>
            <person name="Dusheyko S."/>
            <person name="Eads B.D."/>
            <person name="Frohlich T."/>
            <person name="Geiler-Samerotte K.A."/>
            <person name="Gerlach D."/>
            <person name="Hatcher P."/>
            <person name="Jogdeo S."/>
            <person name="Krijgsveld J."/>
            <person name="Kriventseva E.V."/>
            <person name="Kultz D."/>
            <person name="Laforsch C."/>
            <person name="Lindquist E."/>
            <person name="Lopez J."/>
            <person name="Manak J.R."/>
            <person name="Muller J."/>
            <person name="Pangilinan J."/>
            <person name="Patwardhan R.P."/>
            <person name="Pitluck S."/>
            <person name="Pritham E.J."/>
            <person name="Rechtsteiner A."/>
            <person name="Rho M."/>
            <person name="Rogozin I.B."/>
            <person name="Sakarya O."/>
            <person name="Salamov A."/>
            <person name="Schaack S."/>
            <person name="Shapiro H."/>
            <person name="Shiga Y."/>
            <person name="Skalitzky C."/>
            <person name="Smith Z."/>
            <person name="Souvorov A."/>
            <person name="Sung W."/>
            <person name="Tang Z."/>
            <person name="Tsuchiya D."/>
            <person name="Tu H."/>
            <person name="Vos H."/>
            <person name="Wang M."/>
            <person name="Wolf Y.I."/>
            <person name="Yamagata H."/>
            <person name="Yamada T."/>
            <person name="Ye Y."/>
            <person name="Shaw J.R."/>
            <person name="Andrews J."/>
            <person name="Crease T.J."/>
            <person name="Tang H."/>
            <person name="Lucas S.M."/>
            <person name="Robertson H.M."/>
            <person name="Bork P."/>
            <person name="Koonin E.V."/>
            <person name="Zdobnov E.M."/>
            <person name="Grigoriev I.V."/>
            <person name="Lynch M."/>
            <person name="Boore J.L."/>
        </authorList>
    </citation>
    <scope>NUCLEOTIDE SEQUENCE [LARGE SCALE GENOMIC DNA]</scope>
</reference>
<dbReference type="PhylomeDB" id="E9GJM2"/>
<gene>
    <name evidence="1" type="ORF">DAPPUDRAFT_103604</name>
</gene>
<dbReference type="OrthoDB" id="6760255at2759"/>
<dbReference type="EMBL" id="GL732548">
    <property type="protein sequence ID" value="EFX80136.1"/>
    <property type="molecule type" value="Genomic_DNA"/>
</dbReference>
<dbReference type="KEGG" id="dpx:DAPPUDRAFT_103604"/>
<evidence type="ECO:0000313" key="1">
    <source>
        <dbReference type="EMBL" id="EFX80136.1"/>
    </source>
</evidence>
<dbReference type="Proteomes" id="UP000000305">
    <property type="component" value="Unassembled WGS sequence"/>
</dbReference>
<dbReference type="InParanoid" id="E9GJM2"/>
<dbReference type="PANTHER" id="PTHR46704:SF1">
    <property type="entry name" value="TELOMERE LENGTH REGULATION PROTEIN TEL2 HOMOLOG"/>
    <property type="match status" value="1"/>
</dbReference>
<evidence type="ECO:0000313" key="2">
    <source>
        <dbReference type="Proteomes" id="UP000000305"/>
    </source>
</evidence>
<dbReference type="HOGENOM" id="CLU_1333133_0_0_1"/>
<organism evidence="1 2">
    <name type="scientific">Daphnia pulex</name>
    <name type="common">Water flea</name>
    <dbReference type="NCBI Taxonomy" id="6669"/>
    <lineage>
        <taxon>Eukaryota</taxon>
        <taxon>Metazoa</taxon>
        <taxon>Ecdysozoa</taxon>
        <taxon>Arthropoda</taxon>
        <taxon>Crustacea</taxon>
        <taxon>Branchiopoda</taxon>
        <taxon>Diplostraca</taxon>
        <taxon>Cladocera</taxon>
        <taxon>Anomopoda</taxon>
        <taxon>Daphniidae</taxon>
        <taxon>Daphnia</taxon>
    </lineage>
</organism>
<sequence>MAYGSMQNVMMARNHPGKAEIVFLPIIDMPASNDASINSTLMFIATQAKKYGFTSIVTFDQQLWWKAMQIIENVSLQCPLREMICKLGGFHTMGSFLACIGHLMDGSGLHELIDLIYAANTTPHILSRKAISRAIITHIIVESALHIVLHEEQLSNDSEKEVLSENDLPDSTWTSKLSINHRNELIILLDEMLCGELCYETHSEVG</sequence>
<dbReference type="PANTHER" id="PTHR46704">
    <property type="entry name" value="CXC DOMAIN-CONTAINING PROTEIN-RELATED"/>
    <property type="match status" value="1"/>
</dbReference>
<keyword evidence="2" id="KW-1185">Reference proteome</keyword>
<name>E9GJM2_DAPPU</name>
<protein>
    <submittedName>
        <fullName evidence="1">Uncharacterized protein</fullName>
    </submittedName>
</protein>
<dbReference type="OMA" id="THIIVES"/>
<dbReference type="AlphaFoldDB" id="E9GJM2"/>
<proteinExistence type="predicted"/>